<dbReference type="NCBIfam" id="TIGR00551">
    <property type="entry name" value="nadB"/>
    <property type="match status" value="1"/>
</dbReference>
<dbReference type="SUPFAM" id="SSF46977">
    <property type="entry name" value="Succinate dehydrogenase/fumarate reductase flavoprotein C-terminal domain"/>
    <property type="match status" value="1"/>
</dbReference>
<sequence length="512" mass="56590">MNTDVLVIGAGIAGLSFAIKVAKARPDVEVMVLTKSSNDVCNTAHAQGGIAVVLDRVRDSFEQHIEDTIKAGKGLNDKKVVEMVISQAPERLSELIEWGTSFDANDEGEFELGLEGGHSQRRIVHHRDLTGLELARKLLKKAFSFPNIRFYDHFFVTDLLIAEGEPAACTGIKVLDKETRQLINISSRITFLASGGSGMVFQNTTNPSVATGDGVAMALRAGVQVSNMNFIQFHPTALYEENKHPLFLISEAVRGFGAYIVNHNGNRFLFKSDTRGELATRDIVSEAIVKELKKSGEPAVYLDCRHLNFEYFQNEFPTIVAYCLSIGIDLKTDLIPVVPASHYQCGGIDVDPEAKTSLKNLYASGECAHTGLHGANRLASNSLLEALVYSHEASGAVLLELDKVPVPEIEPQPEILHHDQEADDEIIASLRKRLNEIMTYDLIHASGKREMREGLEMLHELKDILDHYPPFNTGTVAFYELRNMVETALAVLEHAHEFSEMTKKNLPGVHYS</sequence>
<dbReference type="GO" id="GO:0008734">
    <property type="term" value="F:L-aspartate oxidase activity"/>
    <property type="evidence" value="ECO:0007669"/>
    <property type="project" value="UniProtKB-EC"/>
</dbReference>
<protein>
    <recommendedName>
        <fullName evidence="4 10">L-aspartate oxidase</fullName>
        <ecNumber evidence="4 10">1.4.3.16</ecNumber>
    </recommendedName>
</protein>
<evidence type="ECO:0000256" key="10">
    <source>
        <dbReference type="NCBIfam" id="TIGR00551"/>
    </source>
</evidence>
<keyword evidence="7 11" id="KW-0274">FAD</keyword>
<comment type="catalytic activity">
    <reaction evidence="9">
        <text>L-aspartate + O2 = iminosuccinate + H2O2</text>
        <dbReference type="Rhea" id="RHEA:25876"/>
        <dbReference type="ChEBI" id="CHEBI:15379"/>
        <dbReference type="ChEBI" id="CHEBI:16240"/>
        <dbReference type="ChEBI" id="CHEBI:29991"/>
        <dbReference type="ChEBI" id="CHEBI:77875"/>
        <dbReference type="EC" id="1.4.3.16"/>
    </reaction>
    <physiologicalReaction direction="left-to-right" evidence="9">
        <dbReference type="Rhea" id="RHEA:25877"/>
    </physiologicalReaction>
</comment>
<dbReference type="Gene3D" id="1.20.58.100">
    <property type="entry name" value="Fumarate reductase/succinate dehydrogenase flavoprotein-like, C-terminal domain"/>
    <property type="match status" value="1"/>
</dbReference>
<keyword evidence="8 11" id="KW-0560">Oxidoreductase</keyword>
<dbReference type="Gene3D" id="3.90.700.10">
    <property type="entry name" value="Succinate dehydrogenase/fumarate reductase flavoprotein, catalytic domain"/>
    <property type="match status" value="1"/>
</dbReference>
<dbReference type="InterPro" id="IPR005288">
    <property type="entry name" value="NadB"/>
</dbReference>
<dbReference type="InterPro" id="IPR037099">
    <property type="entry name" value="Fum_R/Succ_DH_flav-like_C_sf"/>
</dbReference>
<dbReference type="PANTHER" id="PTHR42716:SF2">
    <property type="entry name" value="L-ASPARTATE OXIDASE, CHLOROPLASTIC"/>
    <property type="match status" value="1"/>
</dbReference>
<comment type="subcellular location">
    <subcellularLocation>
        <location evidence="11">Cytoplasm</location>
    </subcellularLocation>
</comment>
<dbReference type="InterPro" id="IPR027477">
    <property type="entry name" value="Succ_DH/fumarate_Rdtase_cat_sf"/>
</dbReference>
<comment type="caution">
    <text evidence="13">The sequence shown here is derived from an EMBL/GenBank/DDBJ whole genome shotgun (WGS) entry which is preliminary data.</text>
</comment>
<dbReference type="SUPFAM" id="SSF56425">
    <property type="entry name" value="Succinate dehydrogenase/fumarate reductase flavoprotein, catalytic domain"/>
    <property type="match status" value="1"/>
</dbReference>
<reference evidence="14" key="1">
    <citation type="journal article" date="2019" name="Int. J. Syst. Evol. Microbiol.">
        <title>The Global Catalogue of Microorganisms (GCM) 10K type strain sequencing project: providing services to taxonomists for standard genome sequencing and annotation.</title>
        <authorList>
            <consortium name="The Broad Institute Genomics Platform"/>
            <consortium name="The Broad Institute Genome Sequencing Center for Infectious Disease"/>
            <person name="Wu L."/>
            <person name="Ma J."/>
        </authorList>
    </citation>
    <scope>NUCLEOTIDE SEQUENCE [LARGE SCALE GENOMIC DNA]</scope>
    <source>
        <strain evidence="14">KCTC 42585</strain>
    </source>
</reference>
<dbReference type="Proteomes" id="UP001597468">
    <property type="component" value="Unassembled WGS sequence"/>
</dbReference>
<comment type="cofactor">
    <cofactor evidence="1 11">
        <name>FAD</name>
        <dbReference type="ChEBI" id="CHEBI:57692"/>
    </cofactor>
</comment>
<evidence type="ECO:0000256" key="2">
    <source>
        <dbReference type="ARBA" id="ARBA00004950"/>
    </source>
</evidence>
<dbReference type="Gene3D" id="3.50.50.60">
    <property type="entry name" value="FAD/NAD(P)-binding domain"/>
    <property type="match status" value="1"/>
</dbReference>
<dbReference type="InterPro" id="IPR036188">
    <property type="entry name" value="FAD/NAD-bd_sf"/>
</dbReference>
<dbReference type="PRINTS" id="PR00411">
    <property type="entry name" value="PNDRDTASEI"/>
</dbReference>
<comment type="function">
    <text evidence="11">Catalyzes the oxidation of L-aspartate to iminoaspartate.</text>
</comment>
<dbReference type="RefSeq" id="WP_380755108.1">
    <property type="nucleotide sequence ID" value="NZ_JBHULT010000013.1"/>
</dbReference>
<accession>A0ABW5J1M0</accession>
<gene>
    <name evidence="13" type="primary">nadB</name>
    <name evidence="13" type="ORF">ACFSTG_15060</name>
</gene>
<dbReference type="PANTHER" id="PTHR42716">
    <property type="entry name" value="L-ASPARTATE OXIDASE"/>
    <property type="match status" value="1"/>
</dbReference>
<evidence type="ECO:0000256" key="8">
    <source>
        <dbReference type="ARBA" id="ARBA00023002"/>
    </source>
</evidence>
<dbReference type="PRINTS" id="PR00368">
    <property type="entry name" value="FADPNR"/>
</dbReference>
<evidence type="ECO:0000256" key="11">
    <source>
        <dbReference type="RuleBase" id="RU362049"/>
    </source>
</evidence>
<dbReference type="InterPro" id="IPR003953">
    <property type="entry name" value="FAD-dep_OxRdtase_2_FAD-bd"/>
</dbReference>
<dbReference type="SUPFAM" id="SSF51905">
    <property type="entry name" value="FAD/NAD(P)-binding domain"/>
    <property type="match status" value="1"/>
</dbReference>
<comment type="similarity">
    <text evidence="3 11">Belongs to the FAD-dependent oxidoreductase 2 family. NadB subfamily.</text>
</comment>
<evidence type="ECO:0000256" key="7">
    <source>
        <dbReference type="ARBA" id="ARBA00022827"/>
    </source>
</evidence>
<keyword evidence="5 11" id="KW-0285">Flavoprotein</keyword>
<dbReference type="Pfam" id="PF00890">
    <property type="entry name" value="FAD_binding_2"/>
    <property type="match status" value="1"/>
</dbReference>
<evidence type="ECO:0000313" key="13">
    <source>
        <dbReference type="EMBL" id="MFD2519227.1"/>
    </source>
</evidence>
<organism evidence="13 14">
    <name type="scientific">Salinimicrobium flavum</name>
    <dbReference type="NCBI Taxonomy" id="1737065"/>
    <lineage>
        <taxon>Bacteria</taxon>
        <taxon>Pseudomonadati</taxon>
        <taxon>Bacteroidota</taxon>
        <taxon>Flavobacteriia</taxon>
        <taxon>Flavobacteriales</taxon>
        <taxon>Flavobacteriaceae</taxon>
        <taxon>Salinimicrobium</taxon>
    </lineage>
</organism>
<evidence type="ECO:0000256" key="5">
    <source>
        <dbReference type="ARBA" id="ARBA00022630"/>
    </source>
</evidence>
<evidence type="ECO:0000256" key="1">
    <source>
        <dbReference type="ARBA" id="ARBA00001974"/>
    </source>
</evidence>
<feature type="domain" description="FAD-dependent oxidoreductase 2 FAD-binding" evidence="12">
    <location>
        <begin position="4"/>
        <end position="383"/>
    </location>
</feature>
<evidence type="ECO:0000256" key="6">
    <source>
        <dbReference type="ARBA" id="ARBA00022642"/>
    </source>
</evidence>
<evidence type="ECO:0000256" key="3">
    <source>
        <dbReference type="ARBA" id="ARBA00008562"/>
    </source>
</evidence>
<dbReference type="PIRSF" id="PIRSF000171">
    <property type="entry name" value="SDHA_APRA_LASPO"/>
    <property type="match status" value="1"/>
</dbReference>
<name>A0ABW5J1M0_9FLAO</name>
<evidence type="ECO:0000256" key="4">
    <source>
        <dbReference type="ARBA" id="ARBA00012173"/>
    </source>
</evidence>
<evidence type="ECO:0000256" key="9">
    <source>
        <dbReference type="ARBA" id="ARBA00048305"/>
    </source>
</evidence>
<evidence type="ECO:0000259" key="12">
    <source>
        <dbReference type="Pfam" id="PF00890"/>
    </source>
</evidence>
<dbReference type="EMBL" id="JBHULT010000013">
    <property type="protein sequence ID" value="MFD2519227.1"/>
    <property type="molecule type" value="Genomic_DNA"/>
</dbReference>
<comment type="pathway">
    <text evidence="2 11">Cofactor biosynthesis; NAD(+) biosynthesis; iminoaspartate from L-aspartate (oxidase route): step 1/1.</text>
</comment>
<keyword evidence="6 11" id="KW-0662">Pyridine nucleotide biosynthesis</keyword>
<keyword evidence="14" id="KW-1185">Reference proteome</keyword>
<proteinExistence type="inferred from homology"/>
<evidence type="ECO:0000313" key="14">
    <source>
        <dbReference type="Proteomes" id="UP001597468"/>
    </source>
</evidence>
<dbReference type="EC" id="1.4.3.16" evidence="4 10"/>